<proteinExistence type="inferred from homology"/>
<dbReference type="GO" id="GO:0008195">
    <property type="term" value="F:phosphatidate phosphatase activity"/>
    <property type="evidence" value="ECO:0007669"/>
    <property type="project" value="TreeGrafter"/>
</dbReference>
<dbReference type="PANTHER" id="PTHR10165">
    <property type="entry name" value="LIPID PHOSPHATE PHOSPHATASE"/>
    <property type="match status" value="1"/>
</dbReference>
<dbReference type="GO" id="GO:0007165">
    <property type="term" value="P:signal transduction"/>
    <property type="evidence" value="ECO:0007669"/>
    <property type="project" value="TreeGrafter"/>
</dbReference>
<reference evidence="8" key="1">
    <citation type="submission" date="2015-11" db="EMBL/GenBank/DDBJ databases">
        <title>De novo transcriptome assembly of four potential Pierce s Disease insect vectors from Arizona vineyards.</title>
        <authorList>
            <person name="Tassone E.E."/>
        </authorList>
    </citation>
    <scope>NUCLEOTIDE SEQUENCE</scope>
</reference>
<keyword evidence="4 6" id="KW-1133">Transmembrane helix</keyword>
<evidence type="ECO:0000259" key="7">
    <source>
        <dbReference type="Pfam" id="PF01569"/>
    </source>
</evidence>
<evidence type="ECO:0000313" key="8">
    <source>
        <dbReference type="EMBL" id="JAT28987.1"/>
    </source>
</evidence>
<comment type="similarity">
    <text evidence="2">Belongs to the PA-phosphatase related phosphoesterase family.</text>
</comment>
<feature type="transmembrane region" description="Helical" evidence="6">
    <location>
        <begin position="128"/>
        <end position="149"/>
    </location>
</feature>
<dbReference type="Pfam" id="PF01569">
    <property type="entry name" value="PAP2"/>
    <property type="match status" value="1"/>
</dbReference>
<feature type="transmembrane region" description="Helical" evidence="6">
    <location>
        <begin position="82"/>
        <end position="107"/>
    </location>
</feature>
<gene>
    <name evidence="8" type="ORF">g.14575</name>
</gene>
<dbReference type="EMBL" id="GEBQ01010990">
    <property type="protein sequence ID" value="JAT28987.1"/>
    <property type="molecule type" value="Transcribed_RNA"/>
</dbReference>
<dbReference type="InterPro" id="IPR036938">
    <property type="entry name" value="PAP2/HPO_sf"/>
</dbReference>
<keyword evidence="3 6" id="KW-0812">Transmembrane</keyword>
<dbReference type="AlphaFoldDB" id="A0A1B6LZ76"/>
<comment type="subcellular location">
    <subcellularLocation>
        <location evidence="1">Membrane</location>
        <topology evidence="1">Multi-pass membrane protein</topology>
    </subcellularLocation>
</comment>
<protein>
    <recommendedName>
        <fullName evidence="7">Phosphatidic acid phosphatase type 2/haloperoxidase domain-containing protein</fullName>
    </recommendedName>
</protein>
<keyword evidence="5 6" id="KW-0472">Membrane</keyword>
<dbReference type="GO" id="GO:0006644">
    <property type="term" value="P:phospholipid metabolic process"/>
    <property type="evidence" value="ECO:0007669"/>
    <property type="project" value="InterPro"/>
</dbReference>
<feature type="transmembrane region" description="Helical" evidence="6">
    <location>
        <begin position="217"/>
        <end position="236"/>
    </location>
</feature>
<dbReference type="PANTHER" id="PTHR10165:SF114">
    <property type="entry name" value="PHOSPHATIDIC ACID PHOSPHATASE TYPE 2_HALOPEROXIDASE DOMAIN-CONTAINING PROTEIN"/>
    <property type="match status" value="1"/>
</dbReference>
<feature type="domain" description="Phosphatidic acid phosphatase type 2/haloperoxidase" evidence="7">
    <location>
        <begin position="135"/>
        <end position="264"/>
    </location>
</feature>
<evidence type="ECO:0000256" key="1">
    <source>
        <dbReference type="ARBA" id="ARBA00004141"/>
    </source>
</evidence>
<dbReference type="InterPro" id="IPR043216">
    <property type="entry name" value="PAP-like"/>
</dbReference>
<evidence type="ECO:0000256" key="2">
    <source>
        <dbReference type="ARBA" id="ARBA00008816"/>
    </source>
</evidence>
<dbReference type="InterPro" id="IPR000326">
    <property type="entry name" value="PAP2/HPO"/>
</dbReference>
<name>A0A1B6LZ76_9HEMI</name>
<feature type="transmembrane region" description="Helical" evidence="6">
    <location>
        <begin position="248"/>
        <end position="270"/>
    </location>
</feature>
<accession>A0A1B6LZ76</accession>
<evidence type="ECO:0000256" key="4">
    <source>
        <dbReference type="ARBA" id="ARBA00022989"/>
    </source>
</evidence>
<evidence type="ECO:0000256" key="3">
    <source>
        <dbReference type="ARBA" id="ARBA00022692"/>
    </source>
</evidence>
<organism evidence="8">
    <name type="scientific">Graphocephala atropunctata</name>
    <dbReference type="NCBI Taxonomy" id="36148"/>
    <lineage>
        <taxon>Eukaryota</taxon>
        <taxon>Metazoa</taxon>
        <taxon>Ecdysozoa</taxon>
        <taxon>Arthropoda</taxon>
        <taxon>Hexapoda</taxon>
        <taxon>Insecta</taxon>
        <taxon>Pterygota</taxon>
        <taxon>Neoptera</taxon>
        <taxon>Paraneoptera</taxon>
        <taxon>Hemiptera</taxon>
        <taxon>Auchenorrhyncha</taxon>
        <taxon>Membracoidea</taxon>
        <taxon>Cicadellidae</taxon>
        <taxon>Cicadellinae</taxon>
        <taxon>Cicadellini</taxon>
        <taxon>Graphocephala</taxon>
    </lineage>
</organism>
<sequence>MSQRSLSSTDDLQEAQYYSDGYRKILRGIALCLEIASGILVTAVALYLRLAHLQPPMDTLNWKLLCNDMSLYEKQAINDNSIMLYVMILAVPTLFIFIGEVEFGLASKKSYFENMDKMERMRTNRPRIIRIYAMFFIGIILASFTADYIKILIASPRPYFLTTFGTNCPMAFNGTKTYDFYEALKSFPNHLASIAGFTCTFAVGYAHKVRVPCSTPLLTPIMTQGFLMLAVTASLDQYTSHFAHTLDIFAGLLIGFLTALYMSNLLRFILELKLTDNKNRWLNFLDFMIPRVTMPPTFLAETMNTRTTNSQRNN</sequence>
<evidence type="ECO:0000256" key="5">
    <source>
        <dbReference type="ARBA" id="ARBA00023136"/>
    </source>
</evidence>
<evidence type="ECO:0000256" key="6">
    <source>
        <dbReference type="SAM" id="Phobius"/>
    </source>
</evidence>
<dbReference type="SUPFAM" id="SSF48317">
    <property type="entry name" value="Acid phosphatase/Vanadium-dependent haloperoxidase"/>
    <property type="match status" value="1"/>
</dbReference>
<feature type="transmembrane region" description="Helical" evidence="6">
    <location>
        <begin position="25"/>
        <end position="48"/>
    </location>
</feature>
<dbReference type="GO" id="GO:0005886">
    <property type="term" value="C:plasma membrane"/>
    <property type="evidence" value="ECO:0007669"/>
    <property type="project" value="TreeGrafter"/>
</dbReference>
<feature type="transmembrane region" description="Helical" evidence="6">
    <location>
        <begin position="187"/>
        <end position="205"/>
    </location>
</feature>
<dbReference type="GO" id="GO:0046839">
    <property type="term" value="P:phospholipid dephosphorylation"/>
    <property type="evidence" value="ECO:0007669"/>
    <property type="project" value="TreeGrafter"/>
</dbReference>